<comment type="caution">
    <text evidence="3">The sequence shown here is derived from an EMBL/GenBank/DDBJ whole genome shotgun (WGS) entry which is preliminary data.</text>
</comment>
<evidence type="ECO:0000256" key="2">
    <source>
        <dbReference type="SAM" id="SignalP"/>
    </source>
</evidence>
<keyword evidence="1" id="KW-0812">Transmembrane</keyword>
<accession>W9CIS0</accession>
<dbReference type="Proteomes" id="UP000019487">
    <property type="component" value="Unassembled WGS sequence"/>
</dbReference>
<evidence type="ECO:0000313" key="3">
    <source>
        <dbReference type="EMBL" id="ESZ96657.1"/>
    </source>
</evidence>
<feature type="signal peptide" evidence="2">
    <location>
        <begin position="1"/>
        <end position="19"/>
    </location>
</feature>
<dbReference type="HOGENOM" id="CLU_624012_0_0_1"/>
<proteinExistence type="predicted"/>
<keyword evidence="4" id="KW-1185">Reference proteome</keyword>
<reference evidence="3 4" key="1">
    <citation type="journal article" date="2014" name="Genome Announc.">
        <title>Draft genome sequence of Sclerotinia borealis, a psychrophilic plant pathogenic fungus.</title>
        <authorList>
            <person name="Mardanov A.V."/>
            <person name="Beletsky A.V."/>
            <person name="Kadnikov V.V."/>
            <person name="Ignatov A.N."/>
            <person name="Ravin N.V."/>
        </authorList>
    </citation>
    <scope>NUCLEOTIDE SEQUENCE [LARGE SCALE GENOMIC DNA]</scope>
    <source>
        <strain evidence="4">F-4157</strain>
    </source>
</reference>
<name>W9CIS0_SCLBF</name>
<sequence length="414" mass="44793">MIMLIFLLIWGLLSGLAAAAASTDIDAKFFYLLLDSDSTITKLRSVQVVPPSSTAPVIPGNVQAIWPALQNNEGIIQTAVANQGSIGEWFYIGLEYCCTPEDWKADKAQQVYPGDRITTQYELTSANTGVYNVTWRVERGHAGIKASEKDFSAESVFNPREHQASPGQGPFTKANTTRSDWCYRPTNNTDFEYYLDAPTVYISSSQVICKYSFLILGDTTPPTSPSFHPTTSHIDPGLTTQVFLLSFTTSPTPFAHNWNPSLPTPKLEVLELPASTLSNGLPDPSYSAKVASIESSFDSSNSLRMSQYTEILEASLMSAYGTVSITAVDEDNALTTVTADKFNIHQASVDAAILDENGPGILAGNGVGNSTSGDTDDGDDISGRTVAWMVAIICVMALLTFFGGFWLIKRRSVG</sequence>
<protein>
    <submittedName>
        <fullName evidence="3">Uncharacterized protein</fullName>
    </submittedName>
</protein>
<dbReference type="OrthoDB" id="3360643at2759"/>
<dbReference type="EMBL" id="AYSA01000130">
    <property type="protein sequence ID" value="ESZ96657.1"/>
    <property type="molecule type" value="Genomic_DNA"/>
</dbReference>
<feature type="chain" id="PRO_5004918513" evidence="2">
    <location>
        <begin position="20"/>
        <end position="414"/>
    </location>
</feature>
<keyword evidence="1" id="KW-0472">Membrane</keyword>
<dbReference type="AlphaFoldDB" id="W9CIS0"/>
<evidence type="ECO:0000256" key="1">
    <source>
        <dbReference type="SAM" id="Phobius"/>
    </source>
</evidence>
<feature type="transmembrane region" description="Helical" evidence="1">
    <location>
        <begin position="386"/>
        <end position="408"/>
    </location>
</feature>
<keyword evidence="1" id="KW-1133">Transmembrane helix</keyword>
<organism evidence="3 4">
    <name type="scientific">Sclerotinia borealis (strain F-4128)</name>
    <dbReference type="NCBI Taxonomy" id="1432307"/>
    <lineage>
        <taxon>Eukaryota</taxon>
        <taxon>Fungi</taxon>
        <taxon>Dikarya</taxon>
        <taxon>Ascomycota</taxon>
        <taxon>Pezizomycotina</taxon>
        <taxon>Leotiomycetes</taxon>
        <taxon>Helotiales</taxon>
        <taxon>Sclerotiniaceae</taxon>
        <taxon>Sclerotinia</taxon>
    </lineage>
</organism>
<evidence type="ECO:0000313" key="4">
    <source>
        <dbReference type="Proteomes" id="UP000019487"/>
    </source>
</evidence>
<gene>
    <name evidence="3" type="ORF">SBOR_2967</name>
</gene>
<keyword evidence="2" id="KW-0732">Signal</keyword>